<feature type="active site" description="Nucleophile" evidence="9">
    <location>
        <position position="106"/>
    </location>
</feature>
<protein>
    <recommendedName>
        <fullName evidence="9">tRNA-specific 2-thiouridylase MnmA</fullName>
        <ecNumber evidence="9">2.8.1.13</ecNumber>
    </recommendedName>
</protein>
<dbReference type="RefSeq" id="WP_090895852.1">
    <property type="nucleotide sequence ID" value="NZ_CZPZ01000009.1"/>
</dbReference>
<dbReference type="Gene3D" id="3.40.50.620">
    <property type="entry name" value="HUPs"/>
    <property type="match status" value="1"/>
</dbReference>
<evidence type="ECO:0000256" key="3">
    <source>
        <dbReference type="ARBA" id="ARBA00022694"/>
    </source>
</evidence>
<evidence type="ECO:0000259" key="11">
    <source>
        <dbReference type="Pfam" id="PF20259"/>
    </source>
</evidence>
<feature type="binding site" evidence="9">
    <location>
        <begin position="9"/>
        <end position="16"/>
    </location>
    <ligand>
        <name>ATP</name>
        <dbReference type="ChEBI" id="CHEBI:30616"/>
    </ligand>
</feature>
<dbReference type="Pfam" id="PF20259">
    <property type="entry name" value="tRNA_Me_trans_M"/>
    <property type="match status" value="1"/>
</dbReference>
<evidence type="ECO:0000256" key="9">
    <source>
        <dbReference type="HAMAP-Rule" id="MF_00144"/>
    </source>
</evidence>
<comment type="subcellular location">
    <subcellularLocation>
        <location evidence="9">Cytoplasm</location>
    </subcellularLocation>
</comment>
<dbReference type="STRING" id="1742973.COMA2_170083"/>
<keyword evidence="3 9" id="KW-0819">tRNA processing</keyword>
<dbReference type="NCBIfam" id="NF001138">
    <property type="entry name" value="PRK00143.1"/>
    <property type="match status" value="1"/>
</dbReference>
<dbReference type="GO" id="GO:0103016">
    <property type="term" value="F:tRNA-uridine 2-sulfurtransferase activity"/>
    <property type="evidence" value="ECO:0007669"/>
    <property type="project" value="UniProtKB-EC"/>
</dbReference>
<feature type="region of interest" description="Interaction with tRNA" evidence="9">
    <location>
        <begin position="152"/>
        <end position="154"/>
    </location>
</feature>
<reference evidence="13" key="1">
    <citation type="submission" date="2015-10" db="EMBL/GenBank/DDBJ databases">
        <authorList>
            <person name="Luecker S."/>
            <person name="Luecker S."/>
        </authorList>
    </citation>
    <scope>NUCLEOTIDE SEQUENCE [LARGE SCALE GENOMIC DNA]</scope>
</reference>
<evidence type="ECO:0000313" key="13">
    <source>
        <dbReference type="Proteomes" id="UP000198736"/>
    </source>
</evidence>
<evidence type="ECO:0000256" key="8">
    <source>
        <dbReference type="ARBA" id="ARBA00051542"/>
    </source>
</evidence>
<dbReference type="Pfam" id="PF03054">
    <property type="entry name" value="tRNA_Me_trans"/>
    <property type="match status" value="1"/>
</dbReference>
<keyword evidence="2 9" id="KW-0808">Transferase</keyword>
<comment type="caution">
    <text evidence="9">Lacks conserved residue(s) required for the propagation of feature annotation.</text>
</comment>
<dbReference type="HAMAP" id="MF_00144">
    <property type="entry name" value="tRNA_thiouridyl_MnmA"/>
    <property type="match status" value="1"/>
</dbReference>
<evidence type="ECO:0000259" key="10">
    <source>
        <dbReference type="Pfam" id="PF20258"/>
    </source>
</evidence>
<feature type="domain" description="tRNA-specific 2-thiouridylase MnmA-like C-terminal" evidence="10">
    <location>
        <begin position="282"/>
        <end position="357"/>
    </location>
</feature>
<organism evidence="12 13">
    <name type="scientific">Candidatus Nitrospira nitrificans</name>
    <dbReference type="NCBI Taxonomy" id="1742973"/>
    <lineage>
        <taxon>Bacteria</taxon>
        <taxon>Pseudomonadati</taxon>
        <taxon>Nitrospirota</taxon>
        <taxon>Nitrospiria</taxon>
        <taxon>Nitrospirales</taxon>
        <taxon>Nitrospiraceae</taxon>
        <taxon>Nitrospira</taxon>
    </lineage>
</organism>
<dbReference type="Pfam" id="PF20258">
    <property type="entry name" value="tRNA_Me_trans_C"/>
    <property type="match status" value="1"/>
</dbReference>
<accession>A0A0S4LA54</accession>
<feature type="binding site" evidence="9">
    <location>
        <position position="35"/>
    </location>
    <ligand>
        <name>ATP</name>
        <dbReference type="ChEBI" id="CHEBI:30616"/>
    </ligand>
</feature>
<feature type="binding site" evidence="9">
    <location>
        <position position="130"/>
    </location>
    <ligand>
        <name>ATP</name>
        <dbReference type="ChEBI" id="CHEBI:30616"/>
    </ligand>
</feature>
<dbReference type="GO" id="GO:0005737">
    <property type="term" value="C:cytoplasm"/>
    <property type="evidence" value="ECO:0007669"/>
    <property type="project" value="UniProtKB-SubCell"/>
</dbReference>
<evidence type="ECO:0000256" key="7">
    <source>
        <dbReference type="ARBA" id="ARBA00023157"/>
    </source>
</evidence>
<dbReference type="InterPro" id="IPR004506">
    <property type="entry name" value="MnmA-like"/>
</dbReference>
<keyword evidence="1 9" id="KW-0820">tRNA-binding</keyword>
<gene>
    <name evidence="9 12" type="primary">mnmA</name>
    <name evidence="12" type="ORF">COMA2_170083</name>
</gene>
<evidence type="ECO:0000256" key="5">
    <source>
        <dbReference type="ARBA" id="ARBA00022840"/>
    </source>
</evidence>
<comment type="catalytic activity">
    <reaction evidence="8 9">
        <text>S-sulfanyl-L-cysteinyl-[protein] + uridine(34) in tRNA + AH2 + ATP = 2-thiouridine(34) in tRNA + L-cysteinyl-[protein] + A + AMP + diphosphate + H(+)</text>
        <dbReference type="Rhea" id="RHEA:47032"/>
        <dbReference type="Rhea" id="RHEA-COMP:10131"/>
        <dbReference type="Rhea" id="RHEA-COMP:11726"/>
        <dbReference type="Rhea" id="RHEA-COMP:11727"/>
        <dbReference type="Rhea" id="RHEA-COMP:11728"/>
        <dbReference type="ChEBI" id="CHEBI:13193"/>
        <dbReference type="ChEBI" id="CHEBI:15378"/>
        <dbReference type="ChEBI" id="CHEBI:17499"/>
        <dbReference type="ChEBI" id="CHEBI:29950"/>
        <dbReference type="ChEBI" id="CHEBI:30616"/>
        <dbReference type="ChEBI" id="CHEBI:33019"/>
        <dbReference type="ChEBI" id="CHEBI:61963"/>
        <dbReference type="ChEBI" id="CHEBI:65315"/>
        <dbReference type="ChEBI" id="CHEBI:87170"/>
        <dbReference type="ChEBI" id="CHEBI:456215"/>
        <dbReference type="EC" id="2.8.1.13"/>
    </reaction>
</comment>
<dbReference type="Gene3D" id="2.30.30.280">
    <property type="entry name" value="Adenine nucleotide alpha hydrolases-like domains"/>
    <property type="match status" value="1"/>
</dbReference>
<proteinExistence type="inferred from homology"/>
<keyword evidence="7" id="KW-1015">Disulfide bond</keyword>
<feature type="site" description="Interaction with tRNA" evidence="9">
    <location>
        <position position="131"/>
    </location>
</feature>
<dbReference type="Gene3D" id="2.40.30.10">
    <property type="entry name" value="Translation factors"/>
    <property type="match status" value="1"/>
</dbReference>
<comment type="similarity">
    <text evidence="9">Belongs to the MnmA/TRMU family.</text>
</comment>
<dbReference type="PANTHER" id="PTHR11933">
    <property type="entry name" value="TRNA 5-METHYLAMINOMETHYL-2-THIOURIDYLATE -METHYLTRANSFERASE"/>
    <property type="match status" value="1"/>
</dbReference>
<evidence type="ECO:0000256" key="4">
    <source>
        <dbReference type="ARBA" id="ARBA00022741"/>
    </source>
</evidence>
<dbReference type="CDD" id="cd01998">
    <property type="entry name" value="MnmA_TRMU-like"/>
    <property type="match status" value="1"/>
</dbReference>
<evidence type="ECO:0000313" key="12">
    <source>
        <dbReference type="EMBL" id="CUS34583.1"/>
    </source>
</evidence>
<comment type="function">
    <text evidence="9">Catalyzes the 2-thiolation of uridine at the wobble position (U34) of tRNA, leading to the formation of s(2)U34.</text>
</comment>
<dbReference type="PANTHER" id="PTHR11933:SF5">
    <property type="entry name" value="MITOCHONDRIAL TRNA-SPECIFIC 2-THIOURIDYLASE 1"/>
    <property type="match status" value="1"/>
</dbReference>
<evidence type="ECO:0000256" key="2">
    <source>
        <dbReference type="ARBA" id="ARBA00022679"/>
    </source>
</evidence>
<feature type="domain" description="tRNA-specific 2-thiouridylase MnmA-like central" evidence="11">
    <location>
        <begin position="211"/>
        <end position="274"/>
    </location>
</feature>
<dbReference type="AlphaFoldDB" id="A0A0S4LA54"/>
<dbReference type="InterPro" id="IPR023382">
    <property type="entry name" value="MnmA-like_central_sf"/>
</dbReference>
<dbReference type="GO" id="GO:0005524">
    <property type="term" value="F:ATP binding"/>
    <property type="evidence" value="ECO:0007669"/>
    <property type="project" value="UniProtKB-KW"/>
</dbReference>
<keyword evidence="4 9" id="KW-0547">Nucleotide-binding</keyword>
<keyword evidence="6 9" id="KW-0694">RNA-binding</keyword>
<evidence type="ECO:0000256" key="1">
    <source>
        <dbReference type="ARBA" id="ARBA00022555"/>
    </source>
</evidence>
<feature type="active site" description="Cysteine persulfide intermediate" evidence="9">
    <location>
        <position position="202"/>
    </location>
</feature>
<dbReference type="InterPro" id="IPR046885">
    <property type="entry name" value="MnmA-like_C"/>
</dbReference>
<sequence>MTRPTVLLGMSGGVDSSVAASLLVHQGYEVHGITLQVWEHEDETAATSKKWQERSCCKVGIAKHVAKLLHISHEVIDTRDIFQKGVIDDFLHGYTTGTTPNPCVRCNERVKLRGLIDLAAARNINYVATGHYARLQNYEDTRVLARATDERKDQTYFLYRLNPHWLPKLLFPLGHLTKSEVWREAEVLGLPADELKESQEICFVTQGDYRTFIEKELPEAKQPGLFINEMGQPLGRHDGIAFYTPGQRRGLGIATGQRLYVQQVRPESNSVVLGPEESLNRQECTVSDLNLFAARLLEKPAEVQVKVRYATPPSPAILSPATSSSIRIRFQVPQRALSPGQSAVFYDGDHVLGGGIIQPF</sequence>
<feature type="site" description="Interaction with tRNA" evidence="9">
    <location>
        <position position="341"/>
    </location>
</feature>
<dbReference type="GO" id="GO:0002143">
    <property type="term" value="P:tRNA wobble position uridine thiolation"/>
    <property type="evidence" value="ECO:0007669"/>
    <property type="project" value="TreeGrafter"/>
</dbReference>
<name>A0A0S4LA54_9BACT</name>
<feature type="region of interest" description="Interaction with tRNA" evidence="9">
    <location>
        <begin position="308"/>
        <end position="309"/>
    </location>
</feature>
<evidence type="ECO:0000256" key="6">
    <source>
        <dbReference type="ARBA" id="ARBA00022884"/>
    </source>
</evidence>
<keyword evidence="9" id="KW-0963">Cytoplasm</keyword>
<dbReference type="Proteomes" id="UP000198736">
    <property type="component" value="Unassembled WGS sequence"/>
</dbReference>
<dbReference type="InterPro" id="IPR046884">
    <property type="entry name" value="MnmA-like_central"/>
</dbReference>
<dbReference type="EMBL" id="CZPZ01000009">
    <property type="protein sequence ID" value="CUS34583.1"/>
    <property type="molecule type" value="Genomic_DNA"/>
</dbReference>
<dbReference type="InterPro" id="IPR014729">
    <property type="entry name" value="Rossmann-like_a/b/a_fold"/>
</dbReference>
<dbReference type="EC" id="2.8.1.13" evidence="9"/>
<keyword evidence="5 9" id="KW-0067">ATP-binding</keyword>
<keyword evidence="13" id="KW-1185">Reference proteome</keyword>
<dbReference type="GO" id="GO:0000049">
    <property type="term" value="F:tRNA binding"/>
    <property type="evidence" value="ECO:0007669"/>
    <property type="project" value="UniProtKB-KW"/>
</dbReference>
<dbReference type="OrthoDB" id="9800696at2"/>
<dbReference type="NCBIfam" id="TIGR00420">
    <property type="entry name" value="trmU"/>
    <property type="match status" value="1"/>
</dbReference>
<dbReference type="SUPFAM" id="SSF52402">
    <property type="entry name" value="Adenine nucleotide alpha hydrolases-like"/>
    <property type="match status" value="1"/>
</dbReference>